<dbReference type="SUPFAM" id="SSF56024">
    <property type="entry name" value="Phospholipase D/nuclease"/>
    <property type="match status" value="1"/>
</dbReference>
<dbReference type="GO" id="GO:0003824">
    <property type="term" value="F:catalytic activity"/>
    <property type="evidence" value="ECO:0007669"/>
    <property type="project" value="InterPro"/>
</dbReference>
<protein>
    <recommendedName>
        <fullName evidence="1">PLD phosphodiesterase domain-containing protein</fullName>
    </recommendedName>
</protein>
<dbReference type="Gene3D" id="3.30.870.10">
    <property type="entry name" value="Endonuclease Chain A"/>
    <property type="match status" value="1"/>
</dbReference>
<feature type="domain" description="PLD phosphodiesterase" evidence="1">
    <location>
        <begin position="155"/>
        <end position="182"/>
    </location>
</feature>
<dbReference type="CDD" id="cd09132">
    <property type="entry name" value="PLDc_unchar4"/>
    <property type="match status" value="1"/>
</dbReference>
<accession>A0A8S5MG24</accession>
<reference evidence="2" key="1">
    <citation type="journal article" date="2021" name="Proc. Natl. Acad. Sci. U.S.A.">
        <title>A Catalog of Tens of Thousands of Viruses from Human Metagenomes Reveals Hidden Associations with Chronic Diseases.</title>
        <authorList>
            <person name="Tisza M.J."/>
            <person name="Buck C.B."/>
        </authorList>
    </citation>
    <scope>NUCLEOTIDE SEQUENCE</scope>
    <source>
        <strain evidence="2">CtrsQ3</strain>
    </source>
</reference>
<dbReference type="InterPro" id="IPR001736">
    <property type="entry name" value="PLipase_D/transphosphatidylase"/>
</dbReference>
<dbReference type="Pfam" id="PF13091">
    <property type="entry name" value="PLDc_2"/>
    <property type="match status" value="1"/>
</dbReference>
<dbReference type="InterPro" id="IPR025202">
    <property type="entry name" value="PLD-like_dom"/>
</dbReference>
<organism evidence="2">
    <name type="scientific">Phage sp. ctrsQ3</name>
    <dbReference type="NCBI Taxonomy" id="2826752"/>
    <lineage>
        <taxon>Viruses</taxon>
    </lineage>
</organism>
<dbReference type="PROSITE" id="PS50035">
    <property type="entry name" value="PLD"/>
    <property type="match status" value="1"/>
</dbReference>
<evidence type="ECO:0000313" key="2">
    <source>
        <dbReference type="EMBL" id="DAD81186.1"/>
    </source>
</evidence>
<evidence type="ECO:0000259" key="1">
    <source>
        <dbReference type="PROSITE" id="PS50035"/>
    </source>
</evidence>
<sequence>MSTGSISLDILLNKILTDAISGGNESIGAILNRYPSLSEREAHEILSMVSASAQCSGESAELVVTSPPSFALKAKPTKVTVRAMLMGARKSILITGYSLSDYFAELVDCVIQKSQEGVLVKFFVNDIESQKNFDRLCSYKGKFLRIYNYPKQEDKMSALHAKVISIDQTDTLITSANLSYHGQEGNIELGTQVHSKDLAKQVEDVFTRLVFSKVFEEVI</sequence>
<proteinExistence type="predicted"/>
<name>A0A8S5MG24_9VIRU</name>
<dbReference type="EMBL" id="BK014897">
    <property type="protein sequence ID" value="DAD81186.1"/>
    <property type="molecule type" value="Genomic_DNA"/>
</dbReference>